<feature type="chain" id="PRO_5044789640" description="Transmembrane protein" evidence="1">
    <location>
        <begin position="27"/>
        <end position="72"/>
    </location>
</feature>
<evidence type="ECO:0000313" key="3">
    <source>
        <dbReference type="Proteomes" id="UP001634393"/>
    </source>
</evidence>
<feature type="signal peptide" evidence="1">
    <location>
        <begin position="1"/>
        <end position="26"/>
    </location>
</feature>
<dbReference type="AlphaFoldDB" id="A0ABD3TW33"/>
<evidence type="ECO:0008006" key="4">
    <source>
        <dbReference type="Google" id="ProtNLM"/>
    </source>
</evidence>
<comment type="caution">
    <text evidence="2">The sequence shown here is derived from an EMBL/GenBank/DDBJ whole genome shotgun (WGS) entry which is preliminary data.</text>
</comment>
<reference evidence="2 3" key="1">
    <citation type="submission" date="2024-12" db="EMBL/GenBank/DDBJ databases">
        <title>The unique morphological basis and parallel evolutionary history of personate flowers in Penstemon.</title>
        <authorList>
            <person name="Depatie T.H."/>
            <person name="Wessinger C.A."/>
        </authorList>
    </citation>
    <scope>NUCLEOTIDE SEQUENCE [LARGE SCALE GENOMIC DNA]</scope>
    <source>
        <strain evidence="2">WTNN_2</strain>
        <tissue evidence="2">Leaf</tissue>
    </source>
</reference>
<accession>A0ABD3TW33</accession>
<name>A0ABD3TW33_9LAMI</name>
<sequence>MKNHYYFMFVAIVLLAIGSQLHPVHCRALRPAPETSAVGAEQGPSLVSMVPAFSVSSNNFSSSSTHHIADKS</sequence>
<keyword evidence="1" id="KW-0732">Signal</keyword>
<protein>
    <recommendedName>
        <fullName evidence="4">Transmembrane protein</fullName>
    </recommendedName>
</protein>
<dbReference type="EMBL" id="JBJXBP010000003">
    <property type="protein sequence ID" value="KAL3840445.1"/>
    <property type="molecule type" value="Genomic_DNA"/>
</dbReference>
<evidence type="ECO:0000256" key="1">
    <source>
        <dbReference type="SAM" id="SignalP"/>
    </source>
</evidence>
<keyword evidence="3" id="KW-1185">Reference proteome</keyword>
<organism evidence="2 3">
    <name type="scientific">Penstemon smallii</name>
    <dbReference type="NCBI Taxonomy" id="265156"/>
    <lineage>
        <taxon>Eukaryota</taxon>
        <taxon>Viridiplantae</taxon>
        <taxon>Streptophyta</taxon>
        <taxon>Embryophyta</taxon>
        <taxon>Tracheophyta</taxon>
        <taxon>Spermatophyta</taxon>
        <taxon>Magnoliopsida</taxon>
        <taxon>eudicotyledons</taxon>
        <taxon>Gunneridae</taxon>
        <taxon>Pentapetalae</taxon>
        <taxon>asterids</taxon>
        <taxon>lamiids</taxon>
        <taxon>Lamiales</taxon>
        <taxon>Plantaginaceae</taxon>
        <taxon>Cheloneae</taxon>
        <taxon>Penstemon</taxon>
    </lineage>
</organism>
<dbReference type="Proteomes" id="UP001634393">
    <property type="component" value="Unassembled WGS sequence"/>
</dbReference>
<gene>
    <name evidence="2" type="ORF">ACJIZ3_025036</name>
</gene>
<proteinExistence type="predicted"/>
<evidence type="ECO:0000313" key="2">
    <source>
        <dbReference type="EMBL" id="KAL3840445.1"/>
    </source>
</evidence>